<reference evidence="2" key="1">
    <citation type="submission" date="2019-12" db="EMBL/GenBank/DDBJ databases">
        <title>An insight into the sialome of adult female Ixodes ricinus ticks feeding for 6 days.</title>
        <authorList>
            <person name="Perner J."/>
            <person name="Ribeiro J.M.C."/>
        </authorList>
    </citation>
    <scope>NUCLEOTIDE SEQUENCE</scope>
    <source>
        <strain evidence="2">Semi-engorged</strain>
        <tissue evidence="2">Salivary glands</tissue>
    </source>
</reference>
<feature type="signal peptide" evidence="1">
    <location>
        <begin position="1"/>
        <end position="18"/>
    </location>
</feature>
<keyword evidence="1" id="KW-0732">Signal</keyword>
<organism evidence="2">
    <name type="scientific">Ixodes ricinus</name>
    <name type="common">Common tick</name>
    <name type="synonym">Acarus ricinus</name>
    <dbReference type="NCBI Taxonomy" id="34613"/>
    <lineage>
        <taxon>Eukaryota</taxon>
        <taxon>Metazoa</taxon>
        <taxon>Ecdysozoa</taxon>
        <taxon>Arthropoda</taxon>
        <taxon>Chelicerata</taxon>
        <taxon>Arachnida</taxon>
        <taxon>Acari</taxon>
        <taxon>Parasitiformes</taxon>
        <taxon>Ixodida</taxon>
        <taxon>Ixodoidea</taxon>
        <taxon>Ixodidae</taxon>
        <taxon>Ixodinae</taxon>
        <taxon>Ixodes</taxon>
    </lineage>
</organism>
<name>A0A6B0V4G7_IXORI</name>
<protein>
    <submittedName>
        <fullName evidence="2">Putative secreted protein</fullName>
    </submittedName>
</protein>
<evidence type="ECO:0000256" key="1">
    <source>
        <dbReference type="SAM" id="SignalP"/>
    </source>
</evidence>
<proteinExistence type="predicted"/>
<feature type="chain" id="PRO_5025635859" evidence="1">
    <location>
        <begin position="19"/>
        <end position="209"/>
    </location>
</feature>
<accession>A0A6B0V4G7</accession>
<evidence type="ECO:0000313" key="2">
    <source>
        <dbReference type="EMBL" id="MXU96208.1"/>
    </source>
</evidence>
<dbReference type="AlphaFoldDB" id="A0A6B0V4G7"/>
<dbReference type="EMBL" id="GIFC01014125">
    <property type="protein sequence ID" value="MXU96208.1"/>
    <property type="molecule type" value="Transcribed_RNA"/>
</dbReference>
<sequence>MMMQNMFFLMSVFMWCFCANLRMVLENSGCLEPSLFFTPNESCWFPVHAEPTTHHLPLSCALSRSSREMFSSWREQPLRKSPLRTLEACSTMEGSQFGIFWMLLFRTAFNMSIMNLFLESWVLASCALFCWRSSTVSFNASGSCFLRTNPTERKMSRISSTSFSVKASASLRIRSNTILECTTLNTNRYDMNRIQLSASFEVSLFCPCS</sequence>